<proteinExistence type="predicted"/>
<feature type="transmembrane region" description="Helical" evidence="1">
    <location>
        <begin position="49"/>
        <end position="66"/>
    </location>
</feature>
<gene>
    <name evidence="2" type="ORF">EG68_03282</name>
</gene>
<evidence type="ECO:0000313" key="2">
    <source>
        <dbReference type="EMBL" id="KAF7259262.1"/>
    </source>
</evidence>
<name>A0A8S9YXC4_9TREM</name>
<accession>A0A8S9YXC4</accession>
<reference evidence="2" key="1">
    <citation type="submission" date="2019-07" db="EMBL/GenBank/DDBJ databases">
        <title>Annotation for the trematode Paragonimus miyazaki's.</title>
        <authorList>
            <person name="Choi Y.-J."/>
        </authorList>
    </citation>
    <scope>NUCLEOTIDE SEQUENCE</scope>
    <source>
        <strain evidence="2">Japan</strain>
    </source>
</reference>
<dbReference type="OrthoDB" id="6239296at2759"/>
<evidence type="ECO:0000256" key="1">
    <source>
        <dbReference type="SAM" id="Phobius"/>
    </source>
</evidence>
<feature type="transmembrane region" description="Helical" evidence="1">
    <location>
        <begin position="102"/>
        <end position="122"/>
    </location>
</feature>
<dbReference type="EMBL" id="JTDE01001285">
    <property type="protein sequence ID" value="KAF7259262.1"/>
    <property type="molecule type" value="Genomic_DNA"/>
</dbReference>
<evidence type="ECO:0000313" key="3">
    <source>
        <dbReference type="Proteomes" id="UP000822476"/>
    </source>
</evidence>
<keyword evidence="1" id="KW-0812">Transmembrane</keyword>
<keyword evidence="3" id="KW-1185">Reference proteome</keyword>
<dbReference type="AlphaFoldDB" id="A0A8S9YXC4"/>
<protein>
    <submittedName>
        <fullName evidence="2">Uncharacterized protein</fullName>
    </submittedName>
</protein>
<organism evidence="2 3">
    <name type="scientific">Paragonimus skrjabini miyazakii</name>
    <dbReference type="NCBI Taxonomy" id="59628"/>
    <lineage>
        <taxon>Eukaryota</taxon>
        <taxon>Metazoa</taxon>
        <taxon>Spiralia</taxon>
        <taxon>Lophotrochozoa</taxon>
        <taxon>Platyhelminthes</taxon>
        <taxon>Trematoda</taxon>
        <taxon>Digenea</taxon>
        <taxon>Plagiorchiida</taxon>
        <taxon>Troglotremata</taxon>
        <taxon>Troglotrematidae</taxon>
        <taxon>Paragonimus</taxon>
    </lineage>
</organism>
<feature type="transmembrane region" description="Helical" evidence="1">
    <location>
        <begin position="12"/>
        <end position="29"/>
    </location>
</feature>
<comment type="caution">
    <text evidence="2">The sequence shown here is derived from an EMBL/GenBank/DDBJ whole genome shotgun (WGS) entry which is preliminary data.</text>
</comment>
<keyword evidence="1" id="KW-0472">Membrane</keyword>
<keyword evidence="1" id="KW-1133">Transmembrane helix</keyword>
<dbReference type="Proteomes" id="UP000822476">
    <property type="component" value="Unassembled WGS sequence"/>
</dbReference>
<sequence>MQILSSNAELTFLYVIIVIVASLLFFYWFHLPERLINKFPRTKTITKYLLRVCGAFLIITSVYLPVTDEELVDGFRAHFPQVVGESFHRPLLDVVHSFSPKIFKLGLIAAIVVTMDLLEYFYRFLSPVKLQPAKYMCGFDSDIHSAMLLPGQPWAASSPNEYRSIHQPCNATSKTPTVMPVPTRESCTHGLGYEELSTFYDRRLSGSYYNTRVVHKGNMIGDILTDDESD</sequence>